<proteinExistence type="predicted"/>
<keyword evidence="5" id="KW-0812">Transmembrane</keyword>
<dbReference type="RefSeq" id="WP_183205956.1">
    <property type="nucleotide sequence ID" value="NZ_BAAAER010000001.1"/>
</dbReference>
<sequence length="279" mass="30304">MGRWVWRGLAAAPGIVVVAVLGLFAASEAMIRGKAEAPLVEVAAATDPGAIARGRQLATLYGCNGCHQANLQGNEWSNTFWDGRVYASNLTQVMPHYSDAQLARAIRAGVRPDGSRLWAMPSESWVTTTDAEMADLLAYLRSHARAGKATPKATFGPLTRWRILTGEIEPTTAWVTRARANPAFDAGGPFERGRHLATTVCSECHGSNLKGYEGDTPDLMIAASYDLPGFTRLMRTGVAADGKERRLMSEVSRSRFSHFTEQDVKDLHAYLTARAEQAP</sequence>
<dbReference type="GO" id="GO:0046872">
    <property type="term" value="F:metal ion binding"/>
    <property type="evidence" value="ECO:0007669"/>
    <property type="project" value="UniProtKB-KW"/>
</dbReference>
<dbReference type="Proteomes" id="UP000529946">
    <property type="component" value="Unassembled WGS sequence"/>
</dbReference>
<keyword evidence="2 4" id="KW-0479">Metal-binding</keyword>
<keyword evidence="3 4" id="KW-0408">Iron</keyword>
<dbReference type="Gene3D" id="1.10.760.10">
    <property type="entry name" value="Cytochrome c-like domain"/>
    <property type="match status" value="2"/>
</dbReference>
<evidence type="ECO:0000313" key="8">
    <source>
        <dbReference type="Proteomes" id="UP000529946"/>
    </source>
</evidence>
<dbReference type="InterPro" id="IPR051459">
    <property type="entry name" value="Cytochrome_c-type_DH"/>
</dbReference>
<dbReference type="PROSITE" id="PS51007">
    <property type="entry name" value="CYTC"/>
    <property type="match status" value="2"/>
</dbReference>
<evidence type="ECO:0000313" key="7">
    <source>
        <dbReference type="EMBL" id="MBB4084433.1"/>
    </source>
</evidence>
<evidence type="ECO:0000256" key="3">
    <source>
        <dbReference type="ARBA" id="ARBA00023004"/>
    </source>
</evidence>
<dbReference type="GO" id="GO:0020037">
    <property type="term" value="F:heme binding"/>
    <property type="evidence" value="ECO:0007669"/>
    <property type="project" value="InterPro"/>
</dbReference>
<keyword evidence="8" id="KW-1185">Reference proteome</keyword>
<dbReference type="AlphaFoldDB" id="A0A7W6JHV5"/>
<keyword evidence="5" id="KW-1133">Transmembrane helix</keyword>
<feature type="transmembrane region" description="Helical" evidence="5">
    <location>
        <begin position="6"/>
        <end position="26"/>
    </location>
</feature>
<keyword evidence="5" id="KW-0472">Membrane</keyword>
<evidence type="ECO:0000256" key="2">
    <source>
        <dbReference type="ARBA" id="ARBA00022723"/>
    </source>
</evidence>
<keyword evidence="1 4" id="KW-0349">Heme</keyword>
<dbReference type="PANTHER" id="PTHR35008:SF4">
    <property type="entry name" value="BLL4482 PROTEIN"/>
    <property type="match status" value="1"/>
</dbReference>
<protein>
    <submittedName>
        <fullName evidence="7">Mono/diheme cytochrome c family protein</fullName>
    </submittedName>
</protein>
<feature type="domain" description="Cytochrome c" evidence="6">
    <location>
        <begin position="49"/>
        <end position="144"/>
    </location>
</feature>
<evidence type="ECO:0000256" key="4">
    <source>
        <dbReference type="PROSITE-ProRule" id="PRU00433"/>
    </source>
</evidence>
<dbReference type="Pfam" id="PF00034">
    <property type="entry name" value="Cytochrom_C"/>
    <property type="match status" value="2"/>
</dbReference>
<dbReference type="PANTHER" id="PTHR35008">
    <property type="entry name" value="BLL4482 PROTEIN-RELATED"/>
    <property type="match status" value="1"/>
</dbReference>
<dbReference type="EMBL" id="JACIDM010000004">
    <property type="protein sequence ID" value="MBB4084433.1"/>
    <property type="molecule type" value="Genomic_DNA"/>
</dbReference>
<dbReference type="GO" id="GO:0009055">
    <property type="term" value="F:electron transfer activity"/>
    <property type="evidence" value="ECO:0007669"/>
    <property type="project" value="InterPro"/>
</dbReference>
<evidence type="ECO:0000256" key="5">
    <source>
        <dbReference type="SAM" id="Phobius"/>
    </source>
</evidence>
<evidence type="ECO:0000256" key="1">
    <source>
        <dbReference type="ARBA" id="ARBA00022617"/>
    </source>
</evidence>
<dbReference type="InterPro" id="IPR009056">
    <property type="entry name" value="Cyt_c-like_dom"/>
</dbReference>
<name>A0A7W6JHV5_9CAUL</name>
<comment type="caution">
    <text evidence="7">The sequence shown here is derived from an EMBL/GenBank/DDBJ whole genome shotgun (WGS) entry which is preliminary data.</text>
</comment>
<dbReference type="SUPFAM" id="SSF46626">
    <property type="entry name" value="Cytochrome c"/>
    <property type="match status" value="2"/>
</dbReference>
<organism evidence="7 8">
    <name type="scientific">Brevundimonas lenta</name>
    <dbReference type="NCBI Taxonomy" id="424796"/>
    <lineage>
        <taxon>Bacteria</taxon>
        <taxon>Pseudomonadati</taxon>
        <taxon>Pseudomonadota</taxon>
        <taxon>Alphaproteobacteria</taxon>
        <taxon>Caulobacterales</taxon>
        <taxon>Caulobacteraceae</taxon>
        <taxon>Brevundimonas</taxon>
    </lineage>
</organism>
<reference evidence="7 8" key="1">
    <citation type="submission" date="2020-08" db="EMBL/GenBank/DDBJ databases">
        <title>Genomic Encyclopedia of Type Strains, Phase IV (KMG-IV): sequencing the most valuable type-strain genomes for metagenomic binning, comparative biology and taxonomic classification.</title>
        <authorList>
            <person name="Goeker M."/>
        </authorList>
    </citation>
    <scope>NUCLEOTIDE SEQUENCE [LARGE SCALE GENOMIC DNA]</scope>
    <source>
        <strain evidence="7 8">DSM 23960</strain>
    </source>
</reference>
<feature type="domain" description="Cytochrome c" evidence="6">
    <location>
        <begin position="188"/>
        <end position="275"/>
    </location>
</feature>
<accession>A0A7W6JHV5</accession>
<dbReference type="InterPro" id="IPR036909">
    <property type="entry name" value="Cyt_c-like_dom_sf"/>
</dbReference>
<evidence type="ECO:0000259" key="6">
    <source>
        <dbReference type="PROSITE" id="PS51007"/>
    </source>
</evidence>
<gene>
    <name evidence="7" type="ORF">GGR12_003323</name>
</gene>